<dbReference type="Gene3D" id="1.10.238.10">
    <property type="entry name" value="EF-hand"/>
    <property type="match status" value="3"/>
</dbReference>
<evidence type="ECO:0000256" key="2">
    <source>
        <dbReference type="SAM" id="SignalP"/>
    </source>
</evidence>
<name>A0A291N212_SPHYA</name>
<evidence type="ECO:0000313" key="5">
    <source>
        <dbReference type="Proteomes" id="UP000219422"/>
    </source>
</evidence>
<reference evidence="4 5" key="1">
    <citation type="submission" date="2017-10" db="EMBL/GenBank/DDBJ databases">
        <title>Sphingobium yanoikuyae S72.</title>
        <authorList>
            <person name="Sanchez E."/>
            <person name="Bustos P."/>
            <person name="Mendoza P."/>
            <person name="Guo X."/>
            <person name="Mendoza A."/>
        </authorList>
    </citation>
    <scope>NUCLEOTIDE SEQUENCE [LARGE SCALE GENOMIC DNA]</scope>
    <source>
        <strain evidence="4 5">S72</strain>
    </source>
</reference>
<dbReference type="Pfam" id="PF13202">
    <property type="entry name" value="EF-hand_5"/>
    <property type="match status" value="4"/>
</dbReference>
<dbReference type="PANTHER" id="PTHR10827:SF85">
    <property type="entry name" value="CALCIUM-BINDING PROTEIN"/>
    <property type="match status" value="1"/>
</dbReference>
<protein>
    <submittedName>
        <fullName evidence="4">Calcium-binding protein</fullName>
    </submittedName>
</protein>
<evidence type="ECO:0000259" key="3">
    <source>
        <dbReference type="PROSITE" id="PS50222"/>
    </source>
</evidence>
<dbReference type="GeneID" id="57778398"/>
<accession>A0A291N212</accession>
<dbReference type="SUPFAM" id="SSF47473">
    <property type="entry name" value="EF-hand"/>
    <property type="match status" value="2"/>
</dbReference>
<dbReference type="SMART" id="SM00054">
    <property type="entry name" value="EFh"/>
    <property type="match status" value="3"/>
</dbReference>
<feature type="region of interest" description="Disordered" evidence="1">
    <location>
        <begin position="190"/>
        <end position="229"/>
    </location>
</feature>
<dbReference type="PROSITE" id="PS50222">
    <property type="entry name" value="EF_HAND_2"/>
    <property type="match status" value="2"/>
</dbReference>
<dbReference type="KEGG" id="sya:A6768_16275"/>
<dbReference type="InterPro" id="IPR002048">
    <property type="entry name" value="EF_hand_dom"/>
</dbReference>
<sequence length="229" mass="23969">MLRKFFTTVAVGSLFVGGLAATHVAFAQDGGPGPRGMRGGPMMMADANKDGTITKAELTASLEARFAQLDANKDGKLTKEDRDIRRQQRLDERFAALDTDKNGQISKAEFQAGHQPRADRGPQAGKPGGPDGKRWGGRGHGGPGRGMMHRGPGGPGFGDADKDGTMTKAEFMAGPLAMFDKADANKDGKVTAEEMKVARQAMRGPGRGHDRGPGRGPGADQAPPPPPAS</sequence>
<dbReference type="RefSeq" id="WP_097384318.1">
    <property type="nucleotide sequence ID" value="NZ_CP023741.1"/>
</dbReference>
<feature type="region of interest" description="Disordered" evidence="1">
    <location>
        <begin position="111"/>
        <end position="169"/>
    </location>
</feature>
<proteinExistence type="predicted"/>
<dbReference type="AlphaFoldDB" id="A0A291N212"/>
<dbReference type="Proteomes" id="UP000219422">
    <property type="component" value="Chromosome"/>
</dbReference>
<keyword evidence="2" id="KW-0732">Signal</keyword>
<gene>
    <name evidence="4" type="ORF">A6768_16275</name>
</gene>
<dbReference type="GO" id="GO:0005509">
    <property type="term" value="F:calcium ion binding"/>
    <property type="evidence" value="ECO:0007669"/>
    <property type="project" value="InterPro"/>
</dbReference>
<organism evidence="4 5">
    <name type="scientific">Sphingobium yanoikuyae</name>
    <name type="common">Sphingomonas yanoikuyae</name>
    <dbReference type="NCBI Taxonomy" id="13690"/>
    <lineage>
        <taxon>Bacteria</taxon>
        <taxon>Pseudomonadati</taxon>
        <taxon>Pseudomonadota</taxon>
        <taxon>Alphaproteobacteria</taxon>
        <taxon>Sphingomonadales</taxon>
        <taxon>Sphingomonadaceae</taxon>
        <taxon>Sphingobium</taxon>
    </lineage>
</organism>
<feature type="chain" id="PRO_5012877768" evidence="2">
    <location>
        <begin position="28"/>
        <end position="229"/>
    </location>
</feature>
<dbReference type="InterPro" id="IPR011992">
    <property type="entry name" value="EF-hand-dom_pair"/>
</dbReference>
<evidence type="ECO:0000313" key="4">
    <source>
        <dbReference type="EMBL" id="ATI81397.1"/>
    </source>
</evidence>
<dbReference type="EMBL" id="CP023741">
    <property type="protein sequence ID" value="ATI81397.1"/>
    <property type="molecule type" value="Genomic_DNA"/>
</dbReference>
<feature type="signal peptide" evidence="2">
    <location>
        <begin position="1"/>
        <end position="27"/>
    </location>
</feature>
<feature type="domain" description="EF-hand" evidence="3">
    <location>
        <begin position="170"/>
        <end position="205"/>
    </location>
</feature>
<evidence type="ECO:0000256" key="1">
    <source>
        <dbReference type="SAM" id="MobiDB-lite"/>
    </source>
</evidence>
<dbReference type="InterPro" id="IPR018247">
    <property type="entry name" value="EF_Hand_1_Ca_BS"/>
</dbReference>
<feature type="domain" description="EF-hand" evidence="3">
    <location>
        <begin position="85"/>
        <end position="120"/>
    </location>
</feature>
<dbReference type="PROSITE" id="PS00018">
    <property type="entry name" value="EF_HAND_1"/>
    <property type="match status" value="3"/>
</dbReference>
<dbReference type="PANTHER" id="PTHR10827">
    <property type="entry name" value="RETICULOCALBIN"/>
    <property type="match status" value="1"/>
</dbReference>
<feature type="compositionally biased region" description="Gly residues" evidence="1">
    <location>
        <begin position="138"/>
        <end position="157"/>
    </location>
</feature>